<proteinExistence type="predicted"/>
<reference evidence="2" key="1">
    <citation type="submission" date="2021-02" db="EMBL/GenBank/DDBJ databases">
        <authorList>
            <person name="Nowell W R."/>
        </authorList>
    </citation>
    <scope>NUCLEOTIDE SEQUENCE</scope>
</reference>
<dbReference type="EMBL" id="CAJNOV010000017">
    <property type="protein sequence ID" value="CAF0955920.1"/>
    <property type="molecule type" value="Genomic_DNA"/>
</dbReference>
<comment type="caution">
    <text evidence="2">The sequence shown here is derived from an EMBL/GenBank/DDBJ whole genome shotgun (WGS) entry which is preliminary data.</text>
</comment>
<name>A0A816HA40_9BILA</name>
<evidence type="ECO:0000313" key="2">
    <source>
        <dbReference type="EMBL" id="CAF1685964.1"/>
    </source>
</evidence>
<sequence>MISNIYPSHRIVSTNQCCICQQAFLFGALVLRYSDIGTRTCMYYHPTCLQCIKCQRKFLKDDKNFFNMIYYSGKFRFDQVLCDQCRLNILTKHSLEEETFVKEKSNKTNSYRSFNKADVHDYGQLLFERFTHRYRVDHQEIDLKTDDDNYHGSCYGHDVIDIRKLNDCKKSDLNTPLTCCQKDWSGIDNINLKQCVRCHKTFTRFDIYQTLNHTKHYCNICWIYQKEFVTKNEKQSSLIRCNLCGQLLLDQLTDDIIAMNFVHPKCLEKHLDK</sequence>
<organism evidence="2 5">
    <name type="scientific">Rotaria magnacalcarata</name>
    <dbReference type="NCBI Taxonomy" id="392030"/>
    <lineage>
        <taxon>Eukaryota</taxon>
        <taxon>Metazoa</taxon>
        <taxon>Spiralia</taxon>
        <taxon>Gnathifera</taxon>
        <taxon>Rotifera</taxon>
        <taxon>Eurotatoria</taxon>
        <taxon>Bdelloidea</taxon>
        <taxon>Philodinida</taxon>
        <taxon>Philodinidae</taxon>
        <taxon>Rotaria</taxon>
    </lineage>
</organism>
<dbReference type="Proteomes" id="UP000663834">
    <property type="component" value="Unassembled WGS sequence"/>
</dbReference>
<dbReference type="OrthoDB" id="9975158at2759"/>
<accession>A0A816HA40</accession>
<dbReference type="Proteomes" id="UP000681967">
    <property type="component" value="Unassembled WGS sequence"/>
</dbReference>
<protein>
    <submittedName>
        <fullName evidence="2">Uncharacterized protein</fullName>
    </submittedName>
</protein>
<dbReference type="EMBL" id="CAJNOW010021970">
    <property type="protein sequence ID" value="CAF1685964.1"/>
    <property type="molecule type" value="Genomic_DNA"/>
</dbReference>
<evidence type="ECO:0000313" key="5">
    <source>
        <dbReference type="Proteomes" id="UP000663834"/>
    </source>
</evidence>
<gene>
    <name evidence="3" type="ORF">BYL167_LOCUS842</name>
    <name evidence="1" type="ORF">CJN711_LOCUS177</name>
    <name evidence="4" type="ORF">GIL414_LOCUS656</name>
    <name evidence="2" type="ORF">KQP761_LOCUS38544</name>
</gene>
<dbReference type="EMBL" id="CAJOBH010000106">
    <property type="protein sequence ID" value="CAF3760640.1"/>
    <property type="molecule type" value="Genomic_DNA"/>
</dbReference>
<evidence type="ECO:0000313" key="1">
    <source>
        <dbReference type="EMBL" id="CAF0955920.1"/>
    </source>
</evidence>
<dbReference type="Proteomes" id="UP000681720">
    <property type="component" value="Unassembled WGS sequence"/>
</dbReference>
<evidence type="ECO:0000313" key="3">
    <source>
        <dbReference type="EMBL" id="CAF3760640.1"/>
    </source>
</evidence>
<dbReference type="Gene3D" id="2.10.110.10">
    <property type="entry name" value="Cysteine Rich Protein"/>
    <property type="match status" value="1"/>
</dbReference>
<dbReference type="AlphaFoldDB" id="A0A816HA40"/>
<evidence type="ECO:0000313" key="4">
    <source>
        <dbReference type="EMBL" id="CAF3793056.1"/>
    </source>
</evidence>
<dbReference type="EMBL" id="CAJOBJ010000083">
    <property type="protein sequence ID" value="CAF3793056.1"/>
    <property type="molecule type" value="Genomic_DNA"/>
</dbReference>
<dbReference type="Proteomes" id="UP000663855">
    <property type="component" value="Unassembled WGS sequence"/>
</dbReference>